<sequence>MCGHDDYASLRADLDAGVRVAELAERYGVTLGSIYRHRRSGHDAVRLIVIDDADGLALADQLQLMFQRATTASEGLYAKGDLRGGSLVADHALRAASALASLGLDAESIQAEIHAAQAVRRDARRLARAVDAYLERHPEQEEALALAAESVGAFDLASDFRADPNEARDPDRETLELSAS</sequence>
<dbReference type="EMBL" id="JYIY01000059">
    <property type="protein sequence ID" value="KJL39006.1"/>
    <property type="molecule type" value="Genomic_DNA"/>
</dbReference>
<organism evidence="2 3">
    <name type="scientific">Microbacterium ginsengisoli</name>
    <dbReference type="NCBI Taxonomy" id="400772"/>
    <lineage>
        <taxon>Bacteria</taxon>
        <taxon>Bacillati</taxon>
        <taxon>Actinomycetota</taxon>
        <taxon>Actinomycetes</taxon>
        <taxon>Micrococcales</taxon>
        <taxon>Microbacteriaceae</taxon>
        <taxon>Microbacterium</taxon>
    </lineage>
</organism>
<proteinExistence type="predicted"/>
<feature type="region of interest" description="Disordered" evidence="1">
    <location>
        <begin position="160"/>
        <end position="180"/>
    </location>
</feature>
<evidence type="ECO:0000313" key="2">
    <source>
        <dbReference type="EMBL" id="KJL39006.1"/>
    </source>
</evidence>
<name>A0A0F0LZR2_9MICO</name>
<gene>
    <name evidence="2" type="ORF">RR49_00579</name>
</gene>
<evidence type="ECO:0000256" key="1">
    <source>
        <dbReference type="SAM" id="MobiDB-lite"/>
    </source>
</evidence>
<comment type="caution">
    <text evidence="2">The sequence shown here is derived from an EMBL/GenBank/DDBJ whole genome shotgun (WGS) entry which is preliminary data.</text>
</comment>
<dbReference type="STRING" id="400772.RR49_00579"/>
<dbReference type="PATRIC" id="fig|400772.4.peg.614"/>
<protein>
    <submittedName>
        <fullName evidence="2">Uncharacterized protein</fullName>
    </submittedName>
</protein>
<evidence type="ECO:0000313" key="3">
    <source>
        <dbReference type="Proteomes" id="UP000033451"/>
    </source>
</evidence>
<keyword evidence="3" id="KW-1185">Reference proteome</keyword>
<dbReference type="Proteomes" id="UP000033451">
    <property type="component" value="Unassembled WGS sequence"/>
</dbReference>
<reference evidence="2 3" key="1">
    <citation type="submission" date="2015-02" db="EMBL/GenBank/DDBJ databases">
        <title>Draft genome sequences of ten Microbacterium spp. with emphasis on heavy metal contaminated environments.</title>
        <authorList>
            <person name="Corretto E."/>
        </authorList>
    </citation>
    <scope>NUCLEOTIDE SEQUENCE [LARGE SCALE GENOMIC DNA]</scope>
    <source>
        <strain evidence="2 3">DSM 18659</strain>
    </source>
</reference>
<dbReference type="AlphaFoldDB" id="A0A0F0LZR2"/>
<accession>A0A0F0LZR2</accession>